<evidence type="ECO:0000259" key="1">
    <source>
        <dbReference type="Pfam" id="PF00076"/>
    </source>
</evidence>
<dbReference type="SUPFAM" id="SSF54928">
    <property type="entry name" value="RNA-binding domain, RBD"/>
    <property type="match status" value="1"/>
</dbReference>
<feature type="domain" description="RRM" evidence="1">
    <location>
        <begin position="18"/>
        <end position="50"/>
    </location>
</feature>
<dbReference type="InterPro" id="IPR000504">
    <property type="entry name" value="RRM_dom"/>
</dbReference>
<dbReference type="InterPro" id="IPR012677">
    <property type="entry name" value="Nucleotide-bd_a/b_plait_sf"/>
</dbReference>
<dbReference type="Pfam" id="PF00076">
    <property type="entry name" value="RRM_1"/>
    <property type="match status" value="1"/>
</dbReference>
<evidence type="ECO:0000313" key="3">
    <source>
        <dbReference type="WBParaSite" id="PEQ_0001177101-mRNA-1"/>
    </source>
</evidence>
<sequence>MKLNFSNPLALYLLFNKRDLQQAGYCFVEFPDQEAARRAMLHINGKVIPKSKPAAAFNLSFANSPNAPYVFLIAPSSLSVGYASALVCSYSFSTFSPVCSLHYEGVLWLI</sequence>
<organism evidence="2 3">
    <name type="scientific">Parascaris equorum</name>
    <name type="common">Equine roundworm</name>
    <dbReference type="NCBI Taxonomy" id="6256"/>
    <lineage>
        <taxon>Eukaryota</taxon>
        <taxon>Metazoa</taxon>
        <taxon>Ecdysozoa</taxon>
        <taxon>Nematoda</taxon>
        <taxon>Chromadorea</taxon>
        <taxon>Rhabditida</taxon>
        <taxon>Spirurina</taxon>
        <taxon>Ascaridomorpha</taxon>
        <taxon>Ascaridoidea</taxon>
        <taxon>Ascarididae</taxon>
        <taxon>Parascaris</taxon>
    </lineage>
</organism>
<reference evidence="3" key="1">
    <citation type="submission" date="2022-11" db="UniProtKB">
        <authorList>
            <consortium name="WormBaseParasite"/>
        </authorList>
    </citation>
    <scope>IDENTIFICATION</scope>
</reference>
<name>A0A914SCF3_PAREQ</name>
<dbReference type="Proteomes" id="UP000887564">
    <property type="component" value="Unplaced"/>
</dbReference>
<dbReference type="AlphaFoldDB" id="A0A914SCF3"/>
<dbReference type="GO" id="GO:0003723">
    <property type="term" value="F:RNA binding"/>
    <property type="evidence" value="ECO:0007669"/>
    <property type="project" value="InterPro"/>
</dbReference>
<keyword evidence="2" id="KW-1185">Reference proteome</keyword>
<dbReference type="InterPro" id="IPR035979">
    <property type="entry name" value="RBD_domain_sf"/>
</dbReference>
<dbReference type="Gene3D" id="3.30.70.330">
    <property type="match status" value="1"/>
</dbReference>
<evidence type="ECO:0000313" key="2">
    <source>
        <dbReference type="Proteomes" id="UP000887564"/>
    </source>
</evidence>
<proteinExistence type="predicted"/>
<dbReference type="WBParaSite" id="PEQ_0001177101-mRNA-1">
    <property type="protein sequence ID" value="PEQ_0001177101-mRNA-1"/>
    <property type="gene ID" value="PEQ_0001177101"/>
</dbReference>
<protein>
    <submittedName>
        <fullName evidence="3">RRM domain-containing protein</fullName>
    </submittedName>
</protein>
<accession>A0A914SCF3</accession>